<dbReference type="Gene3D" id="2.60.40.1180">
    <property type="entry name" value="Golgi alpha-mannosidase II"/>
    <property type="match status" value="1"/>
</dbReference>
<evidence type="ECO:0000313" key="4">
    <source>
        <dbReference type="Proteomes" id="UP000220840"/>
    </source>
</evidence>
<dbReference type="GO" id="GO:0005975">
    <property type="term" value="P:carbohydrate metabolic process"/>
    <property type="evidence" value="ECO:0007669"/>
    <property type="project" value="InterPro"/>
</dbReference>
<protein>
    <submittedName>
        <fullName evidence="3">Type I pullulanase</fullName>
    </submittedName>
</protein>
<dbReference type="GO" id="GO:0004553">
    <property type="term" value="F:hydrolase activity, hydrolyzing O-glycosyl compounds"/>
    <property type="evidence" value="ECO:0007669"/>
    <property type="project" value="InterPro"/>
</dbReference>
<evidence type="ECO:0000313" key="3">
    <source>
        <dbReference type="EMBL" id="PEG30412.1"/>
    </source>
</evidence>
<dbReference type="SUPFAM" id="SSF81296">
    <property type="entry name" value="E set domains"/>
    <property type="match status" value="1"/>
</dbReference>
<keyword evidence="4" id="KW-1185">Reference proteome</keyword>
<dbReference type="InterPro" id="IPR014756">
    <property type="entry name" value="Ig_E-set"/>
</dbReference>
<dbReference type="GeneID" id="68876744"/>
<dbReference type="Pfam" id="PF21653">
    <property type="entry name" value="pulA_all-beta"/>
    <property type="match status" value="1"/>
</dbReference>
<dbReference type="CDD" id="cd02860">
    <property type="entry name" value="E_set_Pullulanase"/>
    <property type="match status" value="1"/>
</dbReference>
<comment type="caution">
    <text evidence="3">The sequence shown here is derived from an EMBL/GenBank/DDBJ whole genome shotgun (WGS) entry which is preliminary data.</text>
</comment>
<dbReference type="EMBL" id="PDCJ01000001">
    <property type="protein sequence ID" value="PEG30412.1"/>
    <property type="molecule type" value="Genomic_DNA"/>
</dbReference>
<dbReference type="InterPro" id="IPR049117">
    <property type="entry name" value="pulA_all-beta"/>
</dbReference>
<dbReference type="InterPro" id="IPR013783">
    <property type="entry name" value="Ig-like_fold"/>
</dbReference>
<dbReference type="NCBIfam" id="TIGR02104">
    <property type="entry name" value="pulA_typeI"/>
    <property type="match status" value="1"/>
</dbReference>
<comment type="similarity">
    <text evidence="1">Belongs to the glycosyl hydrolase 13 family.</text>
</comment>
<dbReference type="CDD" id="cd11341">
    <property type="entry name" value="AmyAc_Pullulanase_LD-like"/>
    <property type="match status" value="1"/>
</dbReference>
<name>A0A2A7MEY5_9CLOT</name>
<dbReference type="Proteomes" id="UP000220840">
    <property type="component" value="Unassembled WGS sequence"/>
</dbReference>
<feature type="domain" description="Glycosyl hydrolase family 13 catalytic" evidence="2">
    <location>
        <begin position="138"/>
        <end position="553"/>
    </location>
</feature>
<dbReference type="SUPFAM" id="SSF51445">
    <property type="entry name" value="(Trans)glycosidases"/>
    <property type="match status" value="1"/>
</dbReference>
<dbReference type="Pfam" id="PF00128">
    <property type="entry name" value="Alpha-amylase"/>
    <property type="match status" value="1"/>
</dbReference>
<dbReference type="Gene3D" id="3.20.20.80">
    <property type="entry name" value="Glycosidases"/>
    <property type="match status" value="1"/>
</dbReference>
<evidence type="ECO:0000259" key="2">
    <source>
        <dbReference type="SMART" id="SM00642"/>
    </source>
</evidence>
<evidence type="ECO:0000256" key="1">
    <source>
        <dbReference type="ARBA" id="ARBA00008061"/>
    </source>
</evidence>
<dbReference type="InterPro" id="IPR006047">
    <property type="entry name" value="GH13_cat_dom"/>
</dbReference>
<dbReference type="InterPro" id="IPR004193">
    <property type="entry name" value="Glyco_hydro_13_N"/>
</dbReference>
<dbReference type="InterPro" id="IPR013780">
    <property type="entry name" value="Glyco_hydro_b"/>
</dbReference>
<organism evidence="3 4">
    <name type="scientific">Clostridium neonatale</name>
    <dbReference type="NCBI Taxonomy" id="137838"/>
    <lineage>
        <taxon>Bacteria</taxon>
        <taxon>Bacillati</taxon>
        <taxon>Bacillota</taxon>
        <taxon>Clostridia</taxon>
        <taxon>Eubacteriales</taxon>
        <taxon>Clostridiaceae</taxon>
        <taxon>Clostridium</taxon>
    </lineage>
</organism>
<dbReference type="RefSeq" id="WP_058294581.1">
    <property type="nucleotide sequence ID" value="NZ_CAKJVD010000025.1"/>
</dbReference>
<sequence length="657" mass="75323">MNLLDNDYNNYNGSLGVDYSKDKTKFVVWAPNANNVRLVLFTSNEKEYNDPPQEIIEMNRGENGTWSIEVKRDLNKVFYNYLITNSGNEREVTDPYAKAVGVNGRRGMVLDLKETDPKGFEYDIRPELSSASGSIIYELHIRDFSINEMSGIDEDKKGKYTAFTQEGSSIPCEFSKTGISYLKDLGITHVHLMPCFDYATVDEERLDKPQYNWGYDPQNYFVPEGSYSTNPYSGSQRIKEFKEMVLALHKAGIRVIMDMVYNHTYKSYDSNLNLAVPGYYYRCDQNRNFSNGSGCGNELASERFMVRKLIVDSVIYWAKEYHIDGFRFDLMGLHDIDTMKAIRNELNLIDPSIIIYGEGWTGGGTSLDGHIQSSKQNITKFERMQIAAFSDDTRDGVKGHVFNVNERGFVNGRSGLEETIKFCIVGSTGQSGINYDKIIYSHWSWANEPYQCINYISAHDNYTLWDKLAMANSDSSIKQRISMNKLAAAIILTSQGIPFFQAGEEFLRSKKNDDGTFNHDSYNAPDKINNLEWQRTIEYKDIVDYYKGLIKLRKKYRAFRMNSRCEIKENLKFFVKGENFYKDNIVAYKIEDNTGKNLCNDIVVIFNANDEEAFIDLQECRWSVLVNKEKAGVDEIHAITGNNITVPSKCAYVLIKK</sequence>
<dbReference type="OrthoDB" id="9761875at2"/>
<reference evidence="3 4" key="1">
    <citation type="submission" date="2017-10" db="EMBL/GenBank/DDBJ databases">
        <title>Effective Description of Clostridium neonatale sp. nov. linked to necrotizing enterocolitis in neonates and a clarification of species assignable to the genus Clostridium (Prazmowski 1880) emend. Lawson and Rainey 2016.</title>
        <authorList>
            <person name="Bernard K."/>
            <person name="Burdz T."/>
            <person name="Wiebe D."/>
            <person name="Balcewich B."/>
            <person name="Alfa M."/>
            <person name="Bernier A.-M."/>
        </authorList>
    </citation>
    <scope>NUCLEOTIDE SEQUENCE [LARGE SCALE GENOMIC DNA]</scope>
    <source>
        <strain evidence="3 4">LCDC99A005</strain>
    </source>
</reference>
<dbReference type="InterPro" id="IPR017853">
    <property type="entry name" value="GH"/>
</dbReference>
<dbReference type="STRING" id="137838.GCA_001458595_01724"/>
<dbReference type="Pfam" id="PF02922">
    <property type="entry name" value="CBM_48"/>
    <property type="match status" value="1"/>
</dbReference>
<proteinExistence type="inferred from homology"/>
<dbReference type="SMART" id="SM00642">
    <property type="entry name" value="Aamy"/>
    <property type="match status" value="1"/>
</dbReference>
<dbReference type="InterPro" id="IPR011840">
    <property type="entry name" value="PulA_typeI"/>
</dbReference>
<gene>
    <name evidence="3" type="primary">pulA</name>
    <name evidence="3" type="ORF">CQ394_01415</name>
</gene>
<dbReference type="AlphaFoldDB" id="A0A2A7MEY5"/>
<dbReference type="Gene3D" id="2.60.40.10">
    <property type="entry name" value="Immunoglobulins"/>
    <property type="match status" value="1"/>
</dbReference>
<dbReference type="PANTHER" id="PTHR43002">
    <property type="entry name" value="GLYCOGEN DEBRANCHING ENZYME"/>
    <property type="match status" value="1"/>
</dbReference>
<accession>A0A2A7MEY5</accession>